<keyword evidence="1" id="KW-0472">Membrane</keyword>
<sequence>MILQIAILIIVMLGWTFYKVQTFLKKNQPKVAGIYSCLMGICTILGTFMLAHIDISSTTVPLNMIFQPIGKFFLKN</sequence>
<comment type="caution">
    <text evidence="2">The sequence shown here is derived from an EMBL/GenBank/DDBJ whole genome shotgun (WGS) entry which is preliminary data.</text>
</comment>
<dbReference type="EMBL" id="WTUZ01000010">
    <property type="protein sequence ID" value="MZQ81374.1"/>
    <property type="molecule type" value="Genomic_DNA"/>
</dbReference>
<feature type="transmembrane region" description="Helical" evidence="1">
    <location>
        <begin position="31"/>
        <end position="53"/>
    </location>
</feature>
<protein>
    <submittedName>
        <fullName evidence="2">Uncharacterized protein</fullName>
    </submittedName>
</protein>
<dbReference type="RefSeq" id="WP_161405666.1">
    <property type="nucleotide sequence ID" value="NZ_WTUZ01000010.1"/>
</dbReference>
<keyword evidence="1" id="KW-0812">Transmembrane</keyword>
<proteinExistence type="predicted"/>
<keyword evidence="1" id="KW-1133">Transmembrane helix</keyword>
<name>A0A6L8UU13_9BACL</name>
<organism evidence="2 3">
    <name type="scientific">Paenibacillus silvestris</name>
    <dbReference type="NCBI Taxonomy" id="2606219"/>
    <lineage>
        <taxon>Bacteria</taxon>
        <taxon>Bacillati</taxon>
        <taxon>Bacillota</taxon>
        <taxon>Bacilli</taxon>
        <taxon>Bacillales</taxon>
        <taxon>Paenibacillaceae</taxon>
        <taxon>Paenibacillus</taxon>
    </lineage>
</organism>
<reference evidence="2 3" key="1">
    <citation type="submission" date="2019-12" db="EMBL/GenBank/DDBJ databases">
        <title>Paenibacillus sp. nov. sp. isolated from soil.</title>
        <authorList>
            <person name="Kim J."/>
            <person name="Jeong S.E."/>
            <person name="Jung H.S."/>
            <person name="Jeon C.O."/>
        </authorList>
    </citation>
    <scope>NUCLEOTIDE SEQUENCE [LARGE SCALE GENOMIC DNA]</scope>
    <source>
        <strain evidence="2 3">5J-6</strain>
    </source>
</reference>
<evidence type="ECO:0000313" key="2">
    <source>
        <dbReference type="EMBL" id="MZQ81374.1"/>
    </source>
</evidence>
<evidence type="ECO:0000256" key="1">
    <source>
        <dbReference type="SAM" id="Phobius"/>
    </source>
</evidence>
<feature type="transmembrane region" description="Helical" evidence="1">
    <location>
        <begin position="6"/>
        <end position="24"/>
    </location>
</feature>
<gene>
    <name evidence="2" type="ORF">GQF01_04440</name>
</gene>
<evidence type="ECO:0000313" key="3">
    <source>
        <dbReference type="Proteomes" id="UP000481087"/>
    </source>
</evidence>
<keyword evidence="3" id="KW-1185">Reference proteome</keyword>
<dbReference type="Proteomes" id="UP000481087">
    <property type="component" value="Unassembled WGS sequence"/>
</dbReference>
<accession>A0A6L8UU13</accession>
<dbReference type="AlphaFoldDB" id="A0A6L8UU13"/>